<keyword evidence="16" id="KW-1185">Reference proteome</keyword>
<evidence type="ECO:0000256" key="8">
    <source>
        <dbReference type="ARBA" id="ARBA00023163"/>
    </source>
</evidence>
<dbReference type="InterPro" id="IPR001909">
    <property type="entry name" value="KRAB"/>
</dbReference>
<dbReference type="Proteomes" id="UP000007267">
    <property type="component" value="Unassembled WGS sequence"/>
</dbReference>
<reference evidence="15" key="3">
    <citation type="submission" date="2025-08" db="UniProtKB">
        <authorList>
            <consortium name="Ensembl"/>
        </authorList>
    </citation>
    <scope>IDENTIFICATION</scope>
</reference>
<dbReference type="Gene3D" id="6.10.140.140">
    <property type="match status" value="1"/>
</dbReference>
<dbReference type="AlphaFoldDB" id="K7FR12"/>
<feature type="domain" description="KRAB" evidence="14">
    <location>
        <begin position="306"/>
        <end position="377"/>
    </location>
</feature>
<dbReference type="Gene3D" id="3.30.160.60">
    <property type="entry name" value="Classic Zinc Finger"/>
    <property type="match status" value="6"/>
</dbReference>
<reference evidence="16" key="1">
    <citation type="submission" date="2011-10" db="EMBL/GenBank/DDBJ databases">
        <authorList>
            <consortium name="Soft-shell Turtle Genome Consortium"/>
        </authorList>
    </citation>
    <scope>NUCLEOTIDE SEQUENCE [LARGE SCALE GENOMIC DNA]</scope>
    <source>
        <strain evidence="16">Daiwa-1</strain>
    </source>
</reference>
<dbReference type="Ensembl" id="ENSPSIT00000010525.1">
    <property type="protein sequence ID" value="ENSPSIP00000010472.1"/>
    <property type="gene ID" value="ENSPSIG00000009505.1"/>
</dbReference>
<comment type="subcellular location">
    <subcellularLocation>
        <location evidence="1">Nucleus</location>
    </subcellularLocation>
</comment>
<dbReference type="SUPFAM" id="SSF57667">
    <property type="entry name" value="beta-beta-alpha zinc fingers"/>
    <property type="match status" value="3"/>
</dbReference>
<dbReference type="PROSITE" id="PS50805">
    <property type="entry name" value="KRAB"/>
    <property type="match status" value="1"/>
</dbReference>
<dbReference type="SUPFAM" id="SSF57845">
    <property type="entry name" value="B-box zinc-binding domain"/>
    <property type="match status" value="1"/>
</dbReference>
<dbReference type="GO" id="GO:0000977">
    <property type="term" value="F:RNA polymerase II transcription regulatory region sequence-specific DNA binding"/>
    <property type="evidence" value="ECO:0007669"/>
    <property type="project" value="TreeGrafter"/>
</dbReference>
<proteinExistence type="predicted"/>
<dbReference type="InterPro" id="IPR036051">
    <property type="entry name" value="KRAB_dom_sf"/>
</dbReference>
<reference evidence="16" key="2">
    <citation type="journal article" date="2013" name="Nat. Genet.">
        <title>The draft genomes of soft-shell turtle and green sea turtle yield insights into the development and evolution of the turtle-specific body plan.</title>
        <authorList>
            <person name="Wang Z."/>
            <person name="Pascual-Anaya J."/>
            <person name="Zadissa A."/>
            <person name="Li W."/>
            <person name="Niimura Y."/>
            <person name="Huang Z."/>
            <person name="Li C."/>
            <person name="White S."/>
            <person name="Xiong Z."/>
            <person name="Fang D."/>
            <person name="Wang B."/>
            <person name="Ming Y."/>
            <person name="Chen Y."/>
            <person name="Zheng Y."/>
            <person name="Kuraku S."/>
            <person name="Pignatelli M."/>
            <person name="Herrero J."/>
            <person name="Beal K."/>
            <person name="Nozawa M."/>
            <person name="Li Q."/>
            <person name="Wang J."/>
            <person name="Zhang H."/>
            <person name="Yu L."/>
            <person name="Shigenobu S."/>
            <person name="Wang J."/>
            <person name="Liu J."/>
            <person name="Flicek P."/>
            <person name="Searle S."/>
            <person name="Wang J."/>
            <person name="Kuratani S."/>
            <person name="Yin Y."/>
            <person name="Aken B."/>
            <person name="Zhang G."/>
            <person name="Irie N."/>
        </authorList>
    </citation>
    <scope>NUCLEOTIDE SEQUENCE [LARGE SCALE GENOMIC DNA]</scope>
    <source>
        <strain evidence="16">Daiwa-1</strain>
    </source>
</reference>
<dbReference type="SMART" id="SM00349">
    <property type="entry name" value="KRAB"/>
    <property type="match status" value="1"/>
</dbReference>
<evidence type="ECO:0000256" key="4">
    <source>
        <dbReference type="ARBA" id="ARBA00022771"/>
    </source>
</evidence>
<protein>
    <submittedName>
        <fullName evidence="15">Uncharacterized protein</fullName>
    </submittedName>
</protein>
<keyword evidence="9" id="KW-0539">Nucleus</keyword>
<evidence type="ECO:0000313" key="16">
    <source>
        <dbReference type="Proteomes" id="UP000007267"/>
    </source>
</evidence>
<evidence type="ECO:0000256" key="1">
    <source>
        <dbReference type="ARBA" id="ARBA00004123"/>
    </source>
</evidence>
<dbReference type="PROSITE" id="PS50157">
    <property type="entry name" value="ZINC_FINGER_C2H2_2"/>
    <property type="match status" value="5"/>
</dbReference>
<organism evidence="15 16">
    <name type="scientific">Pelodiscus sinensis</name>
    <name type="common">Chinese softshell turtle</name>
    <name type="synonym">Trionyx sinensis</name>
    <dbReference type="NCBI Taxonomy" id="13735"/>
    <lineage>
        <taxon>Eukaryota</taxon>
        <taxon>Metazoa</taxon>
        <taxon>Chordata</taxon>
        <taxon>Craniata</taxon>
        <taxon>Vertebrata</taxon>
        <taxon>Euteleostomi</taxon>
        <taxon>Archelosauria</taxon>
        <taxon>Testudinata</taxon>
        <taxon>Testudines</taxon>
        <taxon>Cryptodira</taxon>
        <taxon>Trionychia</taxon>
        <taxon>Trionychidae</taxon>
        <taxon>Pelodiscus</taxon>
    </lineage>
</organism>
<dbReference type="eggNOG" id="KOG1721">
    <property type="taxonomic scope" value="Eukaryota"/>
</dbReference>
<evidence type="ECO:0000256" key="11">
    <source>
        <dbReference type="SAM" id="Coils"/>
    </source>
</evidence>
<keyword evidence="4 10" id="KW-0863">Zinc-finger</keyword>
<feature type="domain" description="C2H2-type" evidence="13">
    <location>
        <begin position="573"/>
        <end position="600"/>
    </location>
</feature>
<dbReference type="PROSITE" id="PS00028">
    <property type="entry name" value="ZINC_FINGER_C2H2_1"/>
    <property type="match status" value="5"/>
</dbReference>
<dbReference type="eggNOG" id="KOG2177">
    <property type="taxonomic scope" value="Eukaryota"/>
</dbReference>
<keyword evidence="8" id="KW-0804">Transcription</keyword>
<evidence type="ECO:0000256" key="6">
    <source>
        <dbReference type="ARBA" id="ARBA00023015"/>
    </source>
</evidence>
<name>K7FR12_PELSI</name>
<dbReference type="PANTHER" id="PTHR24381">
    <property type="entry name" value="ZINC FINGER PROTEIN"/>
    <property type="match status" value="1"/>
</dbReference>
<keyword evidence="5" id="KW-0862">Zinc</keyword>
<feature type="domain" description="C2H2-type" evidence="13">
    <location>
        <begin position="601"/>
        <end position="624"/>
    </location>
</feature>
<dbReference type="SUPFAM" id="SSF109640">
    <property type="entry name" value="KRAB domain (Kruppel-associated box)"/>
    <property type="match status" value="1"/>
</dbReference>
<evidence type="ECO:0000313" key="15">
    <source>
        <dbReference type="Ensembl" id="ENSPSIP00000010472.1"/>
    </source>
</evidence>
<dbReference type="GO" id="GO:0008270">
    <property type="term" value="F:zinc ion binding"/>
    <property type="evidence" value="ECO:0007669"/>
    <property type="project" value="UniProtKB-KW"/>
</dbReference>
<dbReference type="EMBL" id="AGCU01087144">
    <property type="status" value="NOT_ANNOTATED_CDS"/>
    <property type="molecule type" value="Genomic_DNA"/>
</dbReference>
<keyword evidence="3" id="KW-0677">Repeat</keyword>
<evidence type="ECO:0000259" key="13">
    <source>
        <dbReference type="PROSITE" id="PS50157"/>
    </source>
</evidence>
<dbReference type="GO" id="GO:0000981">
    <property type="term" value="F:DNA-binding transcription factor activity, RNA polymerase II-specific"/>
    <property type="evidence" value="ECO:0007669"/>
    <property type="project" value="TreeGrafter"/>
</dbReference>
<evidence type="ECO:0000256" key="9">
    <source>
        <dbReference type="ARBA" id="ARBA00023242"/>
    </source>
</evidence>
<keyword evidence="11" id="KW-0175">Coiled coil</keyword>
<dbReference type="InterPro" id="IPR036236">
    <property type="entry name" value="Znf_C2H2_sf"/>
</dbReference>
<accession>K7FR12</accession>
<sequence length="624" mass="70381">MAAESPVESVREEAPRPVCLEDFTAPVALQCGHNSCQAPLSPQGRDTEQQGNWQLVNMVELAKPLSFQSSKIARWDGVCGEHQEALKLFCEEDQTPICVVYDKSQAHMLVPLQEAAQEYKEKLEAHLKTLREEREKLLRRRTTAEGKSQEYLKWTQAKRHMIVAEFQQLRQFLEEEEQRLVGQLEKLDEEFGRFQIDTVRKLSVQVSCLSKGISELEGTCQKPTSEFLQDVRSTLSRCEMGQFQLPEEISPELEEQVRDTLPSALERARGKSLGAFKQGCRTPMSVSSSALGQQSQGQEMAVAELVSFEEVAVYFFEEEWALLDPGQRALYRDVMQENYEAVSWLGFPVSEAHEISWVEQEEELQVPDPQSCEEGEIINNTHAGDGMLTENHEKSLQKEGLEQVAPCGMLLGRPERHVPQICEQGETCESQHRNHQGEGQGKSSHRSRGEKKSTETVQQKIPNQQSPCTCCDYETLIEHRRAHTGEIPFSCFDCGKIFSSNSQLVTHRRIHTGEKPFNCSDCGKSFRTSSNLGSHRRTHTGEKPFTCSDCGKSFSISSDLGKHRRTHTGEKPFTCSDCGKSFSTSSNLGNHRRTHTGEKPFTCSDCGKSFSISSDLGKHRRTHT</sequence>
<evidence type="ECO:0000256" key="5">
    <source>
        <dbReference type="ARBA" id="ARBA00022833"/>
    </source>
</evidence>
<dbReference type="CDD" id="cd07765">
    <property type="entry name" value="KRAB_A-box"/>
    <property type="match status" value="1"/>
</dbReference>
<dbReference type="Pfam" id="PF01352">
    <property type="entry name" value="KRAB"/>
    <property type="match status" value="1"/>
</dbReference>
<keyword evidence="6" id="KW-0805">Transcription regulation</keyword>
<feature type="region of interest" description="Disordered" evidence="12">
    <location>
        <begin position="427"/>
        <end position="460"/>
    </location>
</feature>
<dbReference type="PANTHER" id="PTHR24381:SF390">
    <property type="entry name" value="ZINC FINGER PROTEIN 37 HOMOLOG"/>
    <property type="match status" value="1"/>
</dbReference>
<dbReference type="FunFam" id="3.30.160.60:FF:000495">
    <property type="entry name" value="zinc finger protein 668"/>
    <property type="match status" value="1"/>
</dbReference>
<evidence type="ECO:0000256" key="3">
    <source>
        <dbReference type="ARBA" id="ARBA00022737"/>
    </source>
</evidence>
<evidence type="ECO:0000256" key="7">
    <source>
        <dbReference type="ARBA" id="ARBA00023125"/>
    </source>
</evidence>
<dbReference type="SUPFAM" id="SSF57850">
    <property type="entry name" value="RING/U-box"/>
    <property type="match status" value="1"/>
</dbReference>
<dbReference type="GeneTree" id="ENSGT01150000286941"/>
<dbReference type="Gene3D" id="3.30.40.10">
    <property type="entry name" value="Zinc/RING finger domain, C3HC4 (zinc finger)"/>
    <property type="match status" value="1"/>
</dbReference>
<feature type="domain" description="C2H2-type" evidence="13">
    <location>
        <begin position="489"/>
        <end position="516"/>
    </location>
</feature>
<evidence type="ECO:0000256" key="10">
    <source>
        <dbReference type="PROSITE-ProRule" id="PRU00042"/>
    </source>
</evidence>
<dbReference type="FunFam" id="3.30.160.60:FF:001270">
    <property type="entry name" value="zinc finger protein 583 isoform X1"/>
    <property type="match status" value="1"/>
</dbReference>
<feature type="domain" description="C2H2-type" evidence="13">
    <location>
        <begin position="545"/>
        <end position="572"/>
    </location>
</feature>
<dbReference type="EMBL" id="AGCU01087143">
    <property type="status" value="NOT_ANNOTATED_CDS"/>
    <property type="molecule type" value="Genomic_DNA"/>
</dbReference>
<dbReference type="FunFam" id="3.30.160.60:FF:002343">
    <property type="entry name" value="Zinc finger protein 33A"/>
    <property type="match status" value="1"/>
</dbReference>
<evidence type="ECO:0000259" key="14">
    <source>
        <dbReference type="PROSITE" id="PS50805"/>
    </source>
</evidence>
<dbReference type="GO" id="GO:0005634">
    <property type="term" value="C:nucleus"/>
    <property type="evidence" value="ECO:0007669"/>
    <property type="project" value="UniProtKB-SubCell"/>
</dbReference>
<evidence type="ECO:0000256" key="2">
    <source>
        <dbReference type="ARBA" id="ARBA00022723"/>
    </source>
</evidence>
<dbReference type="Pfam" id="PF00096">
    <property type="entry name" value="zf-C2H2"/>
    <property type="match status" value="5"/>
</dbReference>
<dbReference type="FunFam" id="3.30.160.60:FF:002716">
    <property type="entry name" value="Zinc finger protein 212"/>
    <property type="match status" value="2"/>
</dbReference>
<dbReference type="SMART" id="SM00355">
    <property type="entry name" value="ZnF_C2H2"/>
    <property type="match status" value="6"/>
</dbReference>
<dbReference type="InterPro" id="IPR013087">
    <property type="entry name" value="Znf_C2H2_type"/>
</dbReference>
<keyword evidence="7" id="KW-0238">DNA-binding</keyword>
<keyword evidence="2" id="KW-0479">Metal-binding</keyword>
<reference evidence="15" key="4">
    <citation type="submission" date="2025-09" db="UniProtKB">
        <authorList>
            <consortium name="Ensembl"/>
        </authorList>
    </citation>
    <scope>IDENTIFICATION</scope>
</reference>
<dbReference type="InterPro" id="IPR013083">
    <property type="entry name" value="Znf_RING/FYVE/PHD"/>
</dbReference>
<feature type="coiled-coil region" evidence="11">
    <location>
        <begin position="113"/>
        <end position="190"/>
    </location>
</feature>
<evidence type="ECO:0000256" key="12">
    <source>
        <dbReference type="SAM" id="MobiDB-lite"/>
    </source>
</evidence>
<dbReference type="HOGENOM" id="CLU_002678_0_15_1"/>
<feature type="domain" description="C2H2-type" evidence="13">
    <location>
        <begin position="517"/>
        <end position="544"/>
    </location>
</feature>